<accession>M8BPN3</accession>
<dbReference type="PANTHER" id="PTHR35830:SF1">
    <property type="entry name" value="OS05G0299200 PROTEIN"/>
    <property type="match status" value="1"/>
</dbReference>
<feature type="region of interest" description="Disordered" evidence="1">
    <location>
        <begin position="279"/>
        <end position="310"/>
    </location>
</feature>
<feature type="compositionally biased region" description="Low complexity" evidence="1">
    <location>
        <begin position="280"/>
        <end position="297"/>
    </location>
</feature>
<reference evidence="2" key="1">
    <citation type="submission" date="2015-06" db="UniProtKB">
        <authorList>
            <consortium name="EnsemblPlants"/>
        </authorList>
    </citation>
    <scope>IDENTIFICATION</scope>
</reference>
<evidence type="ECO:0000313" key="2">
    <source>
        <dbReference type="EnsemblPlants" id="EMT04937"/>
    </source>
</evidence>
<sequence>MGGKEVVVAVSSPVLPPVSHVKEPARKVRKKEPQGRLPEWWPEIETELVELGQEADKWAILANRLVRVTTDASEKSSIRKTIDQRYFGTLVWEEAIVDNRVAGRDYRYDDAVQLRQLCKISGVKVSFDTENARDSFYRATTGFVLDDCSRTAEDMGTAQINGENPRDFLAGLSMNIGLDKFRAATLVCASVAARTRACLLQCWALEIQGKRAEALDELVKICRIHRVFPPEENSAEMEMVAGGLKKNLEVAERVHLLSLYRSACTTGVKTVAEALGLEENNSTGTTSQNNSTGTTSQEEGRAYTPPSSPNKQVHVPLRFWFPRRICEEVMALAHWNKVSPVSLYQSTLTTSDPPSAKELTGSMRTRAVEGSIIFVVPARRCHASVTAEIFTIEAIGILGFMKLQNVCDI</sequence>
<name>M8BPN3_AEGTA</name>
<dbReference type="EnsemblPlants" id="EMT04937">
    <property type="protein sequence ID" value="EMT04937"/>
    <property type="gene ID" value="F775_30011"/>
</dbReference>
<evidence type="ECO:0000256" key="1">
    <source>
        <dbReference type="SAM" id="MobiDB-lite"/>
    </source>
</evidence>
<proteinExistence type="predicted"/>
<dbReference type="PANTHER" id="PTHR35830">
    <property type="entry name" value="OS05G0299200 PROTEIN"/>
    <property type="match status" value="1"/>
</dbReference>
<protein>
    <submittedName>
        <fullName evidence="2">Uncharacterized protein</fullName>
    </submittedName>
</protein>
<organism evidence="2">
    <name type="scientific">Aegilops tauschii</name>
    <name type="common">Tausch's goatgrass</name>
    <name type="synonym">Aegilops squarrosa</name>
    <dbReference type="NCBI Taxonomy" id="37682"/>
    <lineage>
        <taxon>Eukaryota</taxon>
        <taxon>Viridiplantae</taxon>
        <taxon>Streptophyta</taxon>
        <taxon>Embryophyta</taxon>
        <taxon>Tracheophyta</taxon>
        <taxon>Spermatophyta</taxon>
        <taxon>Magnoliopsida</taxon>
        <taxon>Liliopsida</taxon>
        <taxon>Poales</taxon>
        <taxon>Poaceae</taxon>
        <taxon>BOP clade</taxon>
        <taxon>Pooideae</taxon>
        <taxon>Triticodae</taxon>
        <taxon>Triticeae</taxon>
        <taxon>Triticinae</taxon>
        <taxon>Aegilops</taxon>
    </lineage>
</organism>
<dbReference type="AlphaFoldDB" id="M8BPN3"/>